<gene>
    <name evidence="1" type="ORF">HJ583_015725</name>
</gene>
<organism evidence="1 2">
    <name type="scientific">Uliginosibacterium aquaticum</name>
    <dbReference type="NCBI Taxonomy" id="2731212"/>
    <lineage>
        <taxon>Bacteria</taxon>
        <taxon>Pseudomonadati</taxon>
        <taxon>Pseudomonadota</taxon>
        <taxon>Betaproteobacteria</taxon>
        <taxon>Rhodocyclales</taxon>
        <taxon>Zoogloeaceae</taxon>
        <taxon>Uliginosibacterium</taxon>
    </lineage>
</organism>
<reference evidence="1 2" key="1">
    <citation type="submission" date="2020-06" db="EMBL/GenBank/DDBJ databases">
        <title>Draft genome of Uliginosibacterium sp. IMCC34675.</title>
        <authorList>
            <person name="Song J."/>
        </authorList>
    </citation>
    <scope>NUCLEOTIDE SEQUENCE [LARGE SCALE GENOMIC DNA]</scope>
    <source>
        <strain evidence="1 2">IMCC34675</strain>
    </source>
</reference>
<dbReference type="Proteomes" id="UP000778523">
    <property type="component" value="Unassembled WGS sequence"/>
</dbReference>
<sequence>MAFLFLAVHGMSIDPDLSADPTGPILDWLSGQPAADLAAEALALGQQLDALHSPTISSQQFHHCIELFYGRALRLCLEHRQALRREALPLPAALLNRARQIAEVLKRVAQGFERVLTDADARAGTPQKRLNETASARALRLLGENYLTLGQAGLDPEPEAWRIAWRLYAMSRSEAGALEQAASPVETALYAYKRLLAMASLEPQSLSPAELDWAAEYLARISGQVHVQEIRPPALDGAWYWLDPYGSAEPQACVRRDAPEGRSLLYFSTTGLARRAGEQLARHESGRTGGDLDLHPDFPDVHPATLLERLRSRWATPPRREQPRRRQEYTVQACVGLTAIWTVLRHGDDPALVSEWGVVNESPGGYAIMTLQGRSSGLLAGMAIALRRDVSDIWSLCVVRWIRSDAVNQIEIGLQMLSRGAIPIQVGFKGSEREAGMVRALVLPVLPALRQHQAVLAPAGTYISRRFSLVSDIDRLYVAQCRLLSLDLQTSNVELFQFEVDPYPI</sequence>
<comment type="caution">
    <text evidence="1">The sequence shown here is derived from an EMBL/GenBank/DDBJ whole genome shotgun (WGS) entry which is preliminary data.</text>
</comment>
<proteinExistence type="predicted"/>
<name>A0ABX2IJK6_9RHOO</name>
<protein>
    <submittedName>
        <fullName evidence="1">Uncharacterized protein</fullName>
    </submittedName>
</protein>
<keyword evidence="2" id="KW-1185">Reference proteome</keyword>
<evidence type="ECO:0000313" key="2">
    <source>
        <dbReference type="Proteomes" id="UP000778523"/>
    </source>
</evidence>
<evidence type="ECO:0000313" key="1">
    <source>
        <dbReference type="EMBL" id="NSL56482.1"/>
    </source>
</evidence>
<accession>A0ABX2IJK6</accession>
<dbReference type="EMBL" id="JABCSC020000004">
    <property type="protein sequence ID" value="NSL56482.1"/>
    <property type="molecule type" value="Genomic_DNA"/>
</dbReference>